<dbReference type="AlphaFoldDB" id="A0A1T0B4N5"/>
<dbReference type="InterPro" id="IPR028190">
    <property type="entry name" value="Ntox21"/>
</dbReference>
<dbReference type="InterPro" id="IPR006914">
    <property type="entry name" value="VENN_dom"/>
</dbReference>
<gene>
    <name evidence="7" type="ORF">B0188_04575</name>
</gene>
<dbReference type="OrthoDB" id="5677806at2"/>
<feature type="non-terminal residue" evidence="7">
    <location>
        <position position="1"/>
    </location>
</feature>
<comment type="subcellular location">
    <subcellularLocation>
        <location evidence="1">Target cell</location>
        <location evidence="1">Target cell cytoplasm</location>
    </subcellularLocation>
</comment>
<keyword evidence="8" id="KW-1185">Reference proteome</keyword>
<organism evidence="7 8">
    <name type="scientific">[Haemophilus] felis</name>
    <dbReference type="NCBI Taxonomy" id="123822"/>
    <lineage>
        <taxon>Bacteria</taxon>
        <taxon>Pseudomonadati</taxon>
        <taxon>Pseudomonadota</taxon>
        <taxon>Gammaproteobacteria</taxon>
        <taxon>Pasteurellales</taxon>
        <taxon>Pasteurellaceae</taxon>
    </lineage>
</organism>
<dbReference type="Pfam" id="PF04829">
    <property type="entry name" value="PT-VENN"/>
    <property type="match status" value="1"/>
</dbReference>
<feature type="domain" description="VENN motif-containing" evidence="5">
    <location>
        <begin position="83"/>
        <end position="137"/>
    </location>
</feature>
<evidence type="ECO:0000259" key="6">
    <source>
        <dbReference type="Pfam" id="PF15526"/>
    </source>
</evidence>
<proteinExistence type="predicted"/>
<evidence type="ECO:0000313" key="8">
    <source>
        <dbReference type="Proteomes" id="UP000190023"/>
    </source>
</evidence>
<evidence type="ECO:0000256" key="3">
    <source>
        <dbReference type="ARBA" id="ARBA00022913"/>
    </source>
</evidence>
<name>A0A1T0B4N5_9PAST</name>
<evidence type="ECO:0000256" key="1">
    <source>
        <dbReference type="ARBA" id="ARBA00004219"/>
    </source>
</evidence>
<evidence type="ECO:0000259" key="5">
    <source>
        <dbReference type="Pfam" id="PF04829"/>
    </source>
</evidence>
<evidence type="ECO:0000313" key="7">
    <source>
        <dbReference type="EMBL" id="OOS05087.1"/>
    </source>
</evidence>
<dbReference type="CDD" id="cd20685">
    <property type="entry name" value="CdiA-CT_Ecl_RNase-like"/>
    <property type="match status" value="1"/>
</dbReference>
<dbReference type="STRING" id="123822.B0188_04575"/>
<comment type="caution">
    <text evidence="7">The sequence shown here is derived from an EMBL/GenBank/DDBJ whole genome shotgun (WGS) entry which is preliminary data.</text>
</comment>
<reference evidence="7 8" key="1">
    <citation type="submission" date="2017-02" db="EMBL/GenBank/DDBJ databases">
        <title>Draft genome sequence of Haemophilus felis CCUG 31170 type strain.</title>
        <authorList>
            <person name="Engstrom-Jakobsson H."/>
            <person name="Salva-Serra F."/>
            <person name="Thorell K."/>
            <person name="Gonzales-Siles L."/>
            <person name="Karlsson R."/>
            <person name="Boulund F."/>
            <person name="Engstrand L."/>
            <person name="Kristiansson E."/>
            <person name="Moore E."/>
        </authorList>
    </citation>
    <scope>NUCLEOTIDE SEQUENCE [LARGE SCALE GENOMIC DNA]</scope>
    <source>
        <strain evidence="7 8">CCUG 31170</strain>
    </source>
</reference>
<dbReference type="InterPro" id="IPR038181">
    <property type="entry name" value="Ntox21_sf"/>
</dbReference>
<dbReference type="Pfam" id="PF15526">
    <property type="entry name" value="Ntox21"/>
    <property type="match status" value="1"/>
</dbReference>
<dbReference type="Gene3D" id="3.10.380.20">
    <property type="entry name" value="Novel toxin 21 (CdiA), C-terminal domain"/>
    <property type="match status" value="1"/>
</dbReference>
<evidence type="ECO:0000256" key="2">
    <source>
        <dbReference type="ARBA" id="ARBA00022656"/>
    </source>
</evidence>
<keyword evidence="2" id="KW-0800">Toxin</keyword>
<protein>
    <submittedName>
        <fullName evidence="7">Uncharacterized protein</fullName>
    </submittedName>
</protein>
<keyword evidence="3" id="KW-1266">Target cell cytoplasm</keyword>
<keyword evidence="4" id="KW-0843">Virulence</keyword>
<dbReference type="Proteomes" id="UP000190023">
    <property type="component" value="Unassembled WGS sequence"/>
</dbReference>
<sequence>SLALAGQSPQAIATGAASPYINQAIKNITEEIPELNIPAHILWGAIEAELTGGKAATGAIAAGVGELSAPILSQALYGNKKTNELTDAEKQQVLNLSKLVAGIASSLTATGNSAENLVTISQGMKIAENAVENNHLGVMLLRGCLSVSLCRNQVIKEALIASGGLVTGGIIADNLLKNLSAEEAEHLMTLLMMGNNVITQKYIQSLTLKYDVLNPDDIPRLEGYPAPQPSEPIILVYPENRQNPSDNTLTTPIYNSDKEDSTLVGGEINVGDWRDSVLDARNKDTIEPARRLGYKDRIPPQKAPFNSHGQPVYSNGKNYITPDIDGHNVSDGWKMFDKKGKRLGTYDKNLNRIKD</sequence>
<evidence type="ECO:0000256" key="4">
    <source>
        <dbReference type="ARBA" id="ARBA00023026"/>
    </source>
</evidence>
<dbReference type="EMBL" id="MUYB01000016">
    <property type="protein sequence ID" value="OOS05087.1"/>
    <property type="molecule type" value="Genomic_DNA"/>
</dbReference>
<feature type="domain" description="Novel toxin 21" evidence="6">
    <location>
        <begin position="289"/>
        <end position="355"/>
    </location>
</feature>
<dbReference type="GO" id="GO:0090729">
    <property type="term" value="F:toxin activity"/>
    <property type="evidence" value="ECO:0007669"/>
    <property type="project" value="UniProtKB-KW"/>
</dbReference>
<accession>A0A1T0B4N5</accession>